<keyword evidence="2" id="KW-1185">Reference proteome</keyword>
<comment type="caution">
    <text evidence="1">The sequence shown here is derived from an EMBL/GenBank/DDBJ whole genome shotgun (WGS) entry which is preliminary data.</text>
</comment>
<feature type="non-terminal residue" evidence="1">
    <location>
        <position position="70"/>
    </location>
</feature>
<reference evidence="1" key="1">
    <citation type="submission" date="2023-05" db="EMBL/GenBank/DDBJ databases">
        <authorList>
            <person name="Stuckert A."/>
        </authorList>
    </citation>
    <scope>NUCLEOTIDE SEQUENCE</scope>
</reference>
<sequence length="70" mass="7873">MEVLSGGQRGMKDTEWMPVEGLSERGGRYEGWRILSGGQWRDWQRGVADTERSANEEGVTIVKARYNQGG</sequence>
<name>A0ABN9AGA7_9NEOB</name>
<dbReference type="EMBL" id="CATNWA010000148">
    <property type="protein sequence ID" value="CAI9533667.1"/>
    <property type="molecule type" value="Genomic_DNA"/>
</dbReference>
<accession>A0ABN9AGA7</accession>
<proteinExistence type="predicted"/>
<dbReference type="Proteomes" id="UP001162483">
    <property type="component" value="Unassembled WGS sequence"/>
</dbReference>
<protein>
    <submittedName>
        <fullName evidence="1">Uncharacterized protein</fullName>
    </submittedName>
</protein>
<evidence type="ECO:0000313" key="1">
    <source>
        <dbReference type="EMBL" id="CAI9533667.1"/>
    </source>
</evidence>
<gene>
    <name evidence="1" type="ORF">SPARVUS_LOCUS477246</name>
</gene>
<evidence type="ECO:0000313" key="2">
    <source>
        <dbReference type="Proteomes" id="UP001162483"/>
    </source>
</evidence>
<organism evidence="1 2">
    <name type="scientific">Staurois parvus</name>
    <dbReference type="NCBI Taxonomy" id="386267"/>
    <lineage>
        <taxon>Eukaryota</taxon>
        <taxon>Metazoa</taxon>
        <taxon>Chordata</taxon>
        <taxon>Craniata</taxon>
        <taxon>Vertebrata</taxon>
        <taxon>Euteleostomi</taxon>
        <taxon>Amphibia</taxon>
        <taxon>Batrachia</taxon>
        <taxon>Anura</taxon>
        <taxon>Neobatrachia</taxon>
        <taxon>Ranoidea</taxon>
        <taxon>Ranidae</taxon>
        <taxon>Staurois</taxon>
    </lineage>
</organism>